<dbReference type="SUPFAM" id="SSF50494">
    <property type="entry name" value="Trypsin-like serine proteases"/>
    <property type="match status" value="1"/>
</dbReference>
<dbReference type="InterPro" id="IPR005532">
    <property type="entry name" value="SUMF_dom"/>
</dbReference>
<dbReference type="Proteomes" id="UP001302494">
    <property type="component" value="Chromosome"/>
</dbReference>
<dbReference type="PANTHER" id="PTHR23150:SF19">
    <property type="entry name" value="FORMYLGLYCINE-GENERATING ENZYME"/>
    <property type="match status" value="1"/>
</dbReference>
<dbReference type="Gene3D" id="3.90.1580.10">
    <property type="entry name" value="paralog of FGE (formylglycine-generating enzyme)"/>
    <property type="match status" value="1"/>
</dbReference>
<organism evidence="2 3">
    <name type="scientific">Candidatus Nitrospira neomarina</name>
    <dbReference type="NCBI Taxonomy" id="3020899"/>
    <lineage>
        <taxon>Bacteria</taxon>
        <taxon>Pseudomonadati</taxon>
        <taxon>Nitrospirota</taxon>
        <taxon>Nitrospiria</taxon>
        <taxon>Nitrospirales</taxon>
        <taxon>Nitrospiraceae</taxon>
        <taxon>Nitrospira</taxon>
    </lineage>
</organism>
<dbReference type="InterPro" id="IPR009003">
    <property type="entry name" value="Peptidase_S1_PA"/>
</dbReference>
<dbReference type="InterPro" id="IPR043504">
    <property type="entry name" value="Peptidase_S1_PA_chymotrypsin"/>
</dbReference>
<proteinExistence type="predicted"/>
<accession>A0AA96GNM7</accession>
<name>A0AA96GNM7_9BACT</name>
<dbReference type="EMBL" id="CP116968">
    <property type="protein sequence ID" value="WNM61489.1"/>
    <property type="molecule type" value="Genomic_DNA"/>
</dbReference>
<evidence type="ECO:0000313" key="2">
    <source>
        <dbReference type="EMBL" id="WNM61489.1"/>
    </source>
</evidence>
<dbReference type="Pfam" id="PF03781">
    <property type="entry name" value="FGE-sulfatase"/>
    <property type="match status" value="1"/>
</dbReference>
<dbReference type="GO" id="GO:0120147">
    <property type="term" value="F:formylglycine-generating oxidase activity"/>
    <property type="evidence" value="ECO:0007669"/>
    <property type="project" value="TreeGrafter"/>
</dbReference>
<dbReference type="RefSeq" id="WP_312743721.1">
    <property type="nucleotide sequence ID" value="NZ_CP116968.1"/>
</dbReference>
<dbReference type="Pfam" id="PF13365">
    <property type="entry name" value="Trypsin_2"/>
    <property type="match status" value="1"/>
</dbReference>
<feature type="domain" description="Sulfatase-modifying factor enzyme-like" evidence="1">
    <location>
        <begin position="232"/>
        <end position="476"/>
    </location>
</feature>
<dbReference type="InterPro" id="IPR051043">
    <property type="entry name" value="Sulfatase_Mod_Factor_Kinase"/>
</dbReference>
<dbReference type="InterPro" id="IPR016187">
    <property type="entry name" value="CTDL_fold"/>
</dbReference>
<dbReference type="InterPro" id="IPR042095">
    <property type="entry name" value="SUMF_sf"/>
</dbReference>
<dbReference type="Gene3D" id="2.40.10.10">
    <property type="entry name" value="Trypsin-like serine proteases"/>
    <property type="match status" value="2"/>
</dbReference>
<dbReference type="PANTHER" id="PTHR23150">
    <property type="entry name" value="SULFATASE MODIFYING FACTOR 1, 2"/>
    <property type="match status" value="1"/>
</dbReference>
<dbReference type="SUPFAM" id="SSF56436">
    <property type="entry name" value="C-type lectin-like"/>
    <property type="match status" value="1"/>
</dbReference>
<reference evidence="2 3" key="1">
    <citation type="submission" date="2023-01" db="EMBL/GenBank/DDBJ databases">
        <title>Cultivation and genomic characterization of new, ubiquitous marine nitrite-oxidizing bacteria from the Nitrospirales.</title>
        <authorList>
            <person name="Mueller A.J."/>
            <person name="Daebeler A."/>
            <person name="Herbold C.W."/>
            <person name="Kirkegaard R.H."/>
            <person name="Daims H."/>
        </authorList>
    </citation>
    <scope>NUCLEOTIDE SEQUENCE [LARGE SCALE GENOMIC DNA]</scope>
    <source>
        <strain evidence="2 3">DK</strain>
    </source>
</reference>
<sequence length="480" mass="52465">MIRVSLIVLLVLAGLSHEVRSENPSPATLLNGIVKIQAQNYLTGSSKQGSGIIVQVDQDGVVILTASHVVTGDPHPRIEFYQHAGRIHESTVVPGSELDNEQDGLALLRVSPSDRVPFDIQVLPLSPSSGDLVTGEAVSVLSLPRGVNDWTVLHGSLVARRGREIIVDVRGSEGSSGGAIVRGGKMIGVVQRLDEFLRGNSAQSVQDFLVGLGIRVVIQMLPPTMTGADGAPMILVPGGEFVMGSDDRSFSGVSPAHRVYLDAFYMDQFEVTTARYHQFMEKTGHAPPHDRYWKVGGILGVGKVAASEKYPQLPVVNVTWEEADQYCRWAGKRLPTEAEWEKAARGNDGRAYPWGNEPLSAERTSKFLSYGDSPNHYEWMKPIGSYPGGKSPYGIDDLAGSVREWVADWFDELYYAESPRSNPQGPLVGRAGTFSSGHDKVVRGGDRAYDFTFLSVYRQYAHVSHGFRWDIGFRCAQNPS</sequence>
<evidence type="ECO:0000313" key="3">
    <source>
        <dbReference type="Proteomes" id="UP001302494"/>
    </source>
</evidence>
<gene>
    <name evidence="2" type="ORF">PQG83_17275</name>
</gene>
<dbReference type="KEGG" id="nneo:PQG83_17275"/>
<evidence type="ECO:0000259" key="1">
    <source>
        <dbReference type="Pfam" id="PF03781"/>
    </source>
</evidence>
<dbReference type="AlphaFoldDB" id="A0AA96GNM7"/>
<keyword evidence="3" id="KW-1185">Reference proteome</keyword>
<protein>
    <submittedName>
        <fullName evidence="2">SUMF1/EgtB/PvdO family nonheme iron enzyme</fullName>
    </submittedName>
</protein>